<dbReference type="SUPFAM" id="SSF57850">
    <property type="entry name" value="RING/U-box"/>
    <property type="match status" value="1"/>
</dbReference>
<evidence type="ECO:0000256" key="4">
    <source>
        <dbReference type="SAM" id="MobiDB-lite"/>
    </source>
</evidence>
<keyword evidence="7" id="KW-1185">Reference proteome</keyword>
<dbReference type="PANTHER" id="PTHR46214:SF18">
    <property type="entry name" value="RING-CH-TYPE DOMAIN-CONTAINING PROTEIN"/>
    <property type="match status" value="1"/>
</dbReference>
<dbReference type="AlphaFoldDB" id="A0A540MQ25"/>
<evidence type="ECO:0000256" key="2">
    <source>
        <dbReference type="ARBA" id="ARBA00022771"/>
    </source>
</evidence>
<dbReference type="EMBL" id="VIEB01000204">
    <property type="protein sequence ID" value="TQE00888.1"/>
    <property type="molecule type" value="Genomic_DNA"/>
</dbReference>
<dbReference type="Pfam" id="PF12906">
    <property type="entry name" value="RINGv"/>
    <property type="match status" value="1"/>
</dbReference>
<reference evidence="6 7" key="1">
    <citation type="journal article" date="2019" name="G3 (Bethesda)">
        <title>Sequencing of a Wild Apple (Malus baccata) Genome Unravels the Differences Between Cultivated and Wild Apple Species Regarding Disease Resistance and Cold Tolerance.</title>
        <authorList>
            <person name="Chen X."/>
        </authorList>
    </citation>
    <scope>NUCLEOTIDE SEQUENCE [LARGE SCALE GENOMIC DNA]</scope>
    <source>
        <strain evidence="7">cv. Shandingzi</strain>
        <tissue evidence="6">Leaves</tissue>
    </source>
</reference>
<organism evidence="6 7">
    <name type="scientific">Malus baccata</name>
    <name type="common">Siberian crab apple</name>
    <name type="synonym">Pyrus baccata</name>
    <dbReference type="NCBI Taxonomy" id="106549"/>
    <lineage>
        <taxon>Eukaryota</taxon>
        <taxon>Viridiplantae</taxon>
        <taxon>Streptophyta</taxon>
        <taxon>Embryophyta</taxon>
        <taxon>Tracheophyta</taxon>
        <taxon>Spermatophyta</taxon>
        <taxon>Magnoliopsida</taxon>
        <taxon>eudicotyledons</taxon>
        <taxon>Gunneridae</taxon>
        <taxon>Pentapetalae</taxon>
        <taxon>rosids</taxon>
        <taxon>fabids</taxon>
        <taxon>Rosales</taxon>
        <taxon>Rosaceae</taxon>
        <taxon>Amygdaloideae</taxon>
        <taxon>Maleae</taxon>
        <taxon>Malus</taxon>
    </lineage>
</organism>
<name>A0A540MQ25_MALBA</name>
<dbReference type="SMART" id="SM00744">
    <property type="entry name" value="RINGv"/>
    <property type="match status" value="1"/>
</dbReference>
<evidence type="ECO:0000256" key="3">
    <source>
        <dbReference type="ARBA" id="ARBA00022833"/>
    </source>
</evidence>
<keyword evidence="2" id="KW-0863">Zinc-finger</keyword>
<accession>A0A540MQ25</accession>
<dbReference type="STRING" id="106549.A0A540MQ25"/>
<evidence type="ECO:0000256" key="1">
    <source>
        <dbReference type="ARBA" id="ARBA00022723"/>
    </source>
</evidence>
<evidence type="ECO:0000313" key="7">
    <source>
        <dbReference type="Proteomes" id="UP000315295"/>
    </source>
</evidence>
<dbReference type="PROSITE" id="PS51292">
    <property type="entry name" value="ZF_RING_CH"/>
    <property type="match status" value="1"/>
</dbReference>
<dbReference type="GO" id="GO:0008270">
    <property type="term" value="F:zinc ion binding"/>
    <property type="evidence" value="ECO:0007669"/>
    <property type="project" value="UniProtKB-KW"/>
</dbReference>
<sequence>MILFSWAVLQSPETTHHRRLATGGSGALDSDDSDDNQSWHWMSDSSNVRSKSCELDCSVEEVDLESGVLEVKKVVHLSKVERNCRICHLGLEGGGGTDPASGIPIDLGCSCKGDLGAAHKQCAETWFKIKGDT</sequence>
<comment type="caution">
    <text evidence="6">The sequence shown here is derived from an EMBL/GenBank/DDBJ whole genome shotgun (WGS) entry which is preliminary data.</text>
</comment>
<feature type="region of interest" description="Disordered" evidence="4">
    <location>
        <begin position="18"/>
        <end position="41"/>
    </location>
</feature>
<feature type="domain" description="RING-CH-type" evidence="5">
    <location>
        <begin position="76"/>
        <end position="133"/>
    </location>
</feature>
<keyword evidence="1" id="KW-0479">Metal-binding</keyword>
<dbReference type="InterPro" id="IPR011016">
    <property type="entry name" value="Znf_RING-CH"/>
</dbReference>
<dbReference type="Proteomes" id="UP000315295">
    <property type="component" value="Unassembled WGS sequence"/>
</dbReference>
<proteinExistence type="predicted"/>
<gene>
    <name evidence="6" type="ORF">C1H46_013428</name>
</gene>
<dbReference type="PANTHER" id="PTHR46214">
    <property type="entry name" value="ZINC FINGER, RING-CH-TYPE"/>
    <property type="match status" value="1"/>
</dbReference>
<evidence type="ECO:0000259" key="5">
    <source>
        <dbReference type="PROSITE" id="PS51292"/>
    </source>
</evidence>
<protein>
    <recommendedName>
        <fullName evidence="5">RING-CH-type domain-containing protein</fullName>
    </recommendedName>
</protein>
<keyword evidence="3" id="KW-0862">Zinc</keyword>
<dbReference type="Gene3D" id="3.30.40.10">
    <property type="entry name" value="Zinc/RING finger domain, C3HC4 (zinc finger)"/>
    <property type="match status" value="1"/>
</dbReference>
<dbReference type="InterPro" id="IPR013083">
    <property type="entry name" value="Znf_RING/FYVE/PHD"/>
</dbReference>
<evidence type="ECO:0000313" key="6">
    <source>
        <dbReference type="EMBL" id="TQE00888.1"/>
    </source>
</evidence>